<dbReference type="KEGG" id="puo:RZN69_18890"/>
<dbReference type="RefSeq" id="WP_317832839.1">
    <property type="nucleotide sequence ID" value="NZ_CP136920.1"/>
</dbReference>
<reference evidence="3 4" key="1">
    <citation type="submission" date="2023-10" db="EMBL/GenBank/DDBJ databases">
        <title>Rubellicoccus peritrichatus gen. nov., sp. nov., isolated from an algae of coral reef tank.</title>
        <authorList>
            <person name="Luo J."/>
        </authorList>
    </citation>
    <scope>NUCLEOTIDE SEQUENCE [LARGE SCALE GENOMIC DNA]</scope>
    <source>
        <strain evidence="3 4">CR14</strain>
    </source>
</reference>
<dbReference type="Proteomes" id="UP001304300">
    <property type="component" value="Chromosome"/>
</dbReference>
<sequence length="198" mass="21436">MNIRARFCFFLITLCGLLQSHAAIEITISGGRGSPLEVEVITGGDFISNVNASSINGDPFYLWIFFEDIWNNTLESNTTGAAVSTAALNGSSESDFTGTYAFVSDGLFLGFSSVATTLTLGELVPLTTGTRITDVDLNLDYTTVGSISGNAYLFRGVNFLSEPLSYNATFIPEARAYAHLALFSMVTVVLIWKRRRLA</sequence>
<protein>
    <submittedName>
        <fullName evidence="3">Uncharacterized protein</fullName>
    </submittedName>
</protein>
<keyword evidence="1" id="KW-0812">Transmembrane</keyword>
<evidence type="ECO:0000256" key="1">
    <source>
        <dbReference type="SAM" id="Phobius"/>
    </source>
</evidence>
<keyword evidence="2" id="KW-0732">Signal</keyword>
<feature type="transmembrane region" description="Helical" evidence="1">
    <location>
        <begin position="176"/>
        <end position="192"/>
    </location>
</feature>
<organism evidence="3 4">
    <name type="scientific">Rubellicoccus peritrichatus</name>
    <dbReference type="NCBI Taxonomy" id="3080537"/>
    <lineage>
        <taxon>Bacteria</taxon>
        <taxon>Pseudomonadati</taxon>
        <taxon>Verrucomicrobiota</taxon>
        <taxon>Opitutia</taxon>
        <taxon>Puniceicoccales</taxon>
        <taxon>Cerasicoccaceae</taxon>
        <taxon>Rubellicoccus</taxon>
    </lineage>
</organism>
<feature type="signal peptide" evidence="2">
    <location>
        <begin position="1"/>
        <end position="22"/>
    </location>
</feature>
<accession>A0AAQ3LC02</accession>
<dbReference type="AlphaFoldDB" id="A0AAQ3LC02"/>
<gene>
    <name evidence="3" type="ORF">RZN69_18890</name>
</gene>
<evidence type="ECO:0000313" key="4">
    <source>
        <dbReference type="Proteomes" id="UP001304300"/>
    </source>
</evidence>
<keyword evidence="1" id="KW-1133">Transmembrane helix</keyword>
<name>A0AAQ3LC02_9BACT</name>
<proteinExistence type="predicted"/>
<keyword evidence="1" id="KW-0472">Membrane</keyword>
<keyword evidence="4" id="KW-1185">Reference proteome</keyword>
<evidence type="ECO:0000313" key="3">
    <source>
        <dbReference type="EMBL" id="WOO40693.1"/>
    </source>
</evidence>
<feature type="chain" id="PRO_5043042866" evidence="2">
    <location>
        <begin position="23"/>
        <end position="198"/>
    </location>
</feature>
<dbReference type="EMBL" id="CP136920">
    <property type="protein sequence ID" value="WOO40693.1"/>
    <property type="molecule type" value="Genomic_DNA"/>
</dbReference>
<evidence type="ECO:0000256" key="2">
    <source>
        <dbReference type="SAM" id="SignalP"/>
    </source>
</evidence>